<accession>A0A0D3QTD6</accession>
<dbReference type="CDD" id="cd09176">
    <property type="entry name" value="PLDc_unchar6"/>
    <property type="match status" value="1"/>
</dbReference>
<dbReference type="InterPro" id="IPR059166">
    <property type="entry name" value="PLD-like_cat"/>
</dbReference>
<protein>
    <recommendedName>
        <fullName evidence="2">Phospholipase D-like domain-containing protein</fullName>
    </recommendedName>
</protein>
<gene>
    <name evidence="3" type="ORF">ECO111_p1-097</name>
</gene>
<evidence type="ECO:0000313" key="3">
    <source>
        <dbReference type="EMBL" id="AJR16911.1"/>
    </source>
</evidence>
<evidence type="ECO:0000256" key="1">
    <source>
        <dbReference type="SAM" id="MobiDB-lite"/>
    </source>
</evidence>
<dbReference type="SUPFAM" id="SSF56024">
    <property type="entry name" value="Phospholipase D/nuclease"/>
    <property type="match status" value="1"/>
</dbReference>
<name>A0A0D3QTD6_SALET</name>
<dbReference type="AlphaFoldDB" id="A0A0D3QTD6"/>
<sequence length="259" mass="29563">MVQVLNTTGLNYQLEKTITEAEERIILISPYLKLSNRIKELIEDKNRLKVDIRIVYGKSELNSKEYEWLTNLPFVRLSFCKNLHAKLYANENQCIVCSLNLYDFSQINNHEIGVLIIKEQEKDAYTSSLNEAQRLIRISTDNIQPLTTDKETTGSKESEKTNKESSDFTSAFHEEPLTNQNGLITDLNTNSKLTSTNLAKNHKTDLLSLYKKLIEAGYLMDVEGKYILTDAGIAAGAEAKPNRYKKGENYFLWPDNLAL</sequence>
<feature type="region of interest" description="Disordered" evidence="1">
    <location>
        <begin position="146"/>
        <end position="168"/>
    </location>
</feature>
<dbReference type="Gene3D" id="3.30.870.10">
    <property type="entry name" value="Endonuclease Chain A"/>
    <property type="match status" value="1"/>
</dbReference>
<feature type="compositionally biased region" description="Basic and acidic residues" evidence="1">
    <location>
        <begin position="148"/>
        <end position="168"/>
    </location>
</feature>
<proteinExistence type="predicted"/>
<dbReference type="EMBL" id="KJ999732">
    <property type="protein sequence ID" value="AJR16911.1"/>
    <property type="molecule type" value="Genomic_DNA"/>
</dbReference>
<reference evidence="3" key="1">
    <citation type="journal article" date="2015" name="Appl. Environ. Microbiol.">
        <title>Extensive Genetic Variability Linked to IS26 Insertions in the fljB Promoter Region of Atypical Monophasic Variants of Salmonella enterica Serovar Typhimurium.</title>
        <authorList>
            <person name="Boland C."/>
            <person name="Bertrand S."/>
            <person name="Mattheus W."/>
            <person name="Dierick K."/>
            <person name="Jasson V."/>
            <person name="Rosseel T."/>
            <person name="Van Borm S."/>
            <person name="Mahillon J."/>
            <person name="Wattiau P."/>
        </authorList>
    </citation>
    <scope>NUCLEOTIDE SEQUENCE</scope>
    <source>
        <strain evidence="3">VAR-2009/08643/1</strain>
    </source>
</reference>
<evidence type="ECO:0000259" key="2">
    <source>
        <dbReference type="Pfam" id="PF13091"/>
    </source>
</evidence>
<dbReference type="InterPro" id="IPR025202">
    <property type="entry name" value="PLD-like_dom"/>
</dbReference>
<organism evidence="3">
    <name type="scientific">Salmonella enterica subsp. enterica serovar 4,5:i:-</name>
    <dbReference type="NCBI Taxonomy" id="1619252"/>
    <lineage>
        <taxon>Bacteria</taxon>
        <taxon>Pseudomonadati</taxon>
        <taxon>Pseudomonadota</taxon>
        <taxon>Gammaproteobacteria</taxon>
        <taxon>Enterobacterales</taxon>
        <taxon>Enterobacteriaceae</taxon>
        <taxon>Salmonella</taxon>
    </lineage>
</organism>
<dbReference type="Pfam" id="PF13091">
    <property type="entry name" value="PLDc_2"/>
    <property type="match status" value="1"/>
</dbReference>
<feature type="domain" description="Phospholipase D-like" evidence="2">
    <location>
        <begin position="16"/>
        <end position="128"/>
    </location>
</feature>